<sequence length="579" mass="64838">MLTLDGLFGLIERRKPSDRLLLRSLFFLTIFSGIFFLYSMNQENSNPTPARGGILTEGIVGIPRFINPALAITRADQDTVALVYSGLMKIDVEGTLVPDIAESITLSEDGKTYTIVVRKDRTFHDGTPLTARDVVYTYSLVQDGDLKSPLRGNWSDVTITEVNEYELTVNLAEAYSPFIENFTLGIMPRHIWSNLPIEQLPFSQYNTEPIGSGPFSIKEVRRDASGLISGYSLKPAPNNQNNPNLSGIELRFFQNEDQLKTAFANKELSATVYLPTAEIQNFITDDTRVLTEPLPRIFGVFFNQNRSASLRDKAAREALNVAIDRDALVDEILNGYGVPITKPTLSSSSELESESTETEESIISPIETAKNILVDGGWEQNAAGFWEKEIDDTVETLSFTLKTSNSELFDKTATRIAAIWRELGVEIQVEQYEQAGLVQSVIRSRDFQAVLFGLDTNRTEDLYPFWHSSQKDDPGLNIAQYTNIAVDRLLEKTRNSKDPAERAQLQNEVSNAINQETPAIFLFAPTIAYVIDKTITTTPMSTLGKPSDRFMNVSNWYAKTEVVWPIFQNDSTDTINEIN</sequence>
<evidence type="ECO:0000256" key="4">
    <source>
        <dbReference type="SAM" id="Phobius"/>
    </source>
</evidence>
<evidence type="ECO:0000259" key="5">
    <source>
        <dbReference type="Pfam" id="PF00496"/>
    </source>
</evidence>
<accession>A0A1F6FGK4</accession>
<comment type="similarity">
    <text evidence="1">Belongs to the bacterial solute-binding protein 5 family.</text>
</comment>
<evidence type="ECO:0000256" key="3">
    <source>
        <dbReference type="ARBA" id="ARBA00022729"/>
    </source>
</evidence>
<keyword evidence="4" id="KW-0472">Membrane</keyword>
<evidence type="ECO:0000256" key="2">
    <source>
        <dbReference type="ARBA" id="ARBA00022448"/>
    </source>
</evidence>
<dbReference type="GO" id="GO:1904680">
    <property type="term" value="F:peptide transmembrane transporter activity"/>
    <property type="evidence" value="ECO:0007669"/>
    <property type="project" value="TreeGrafter"/>
</dbReference>
<dbReference type="InterPro" id="IPR039424">
    <property type="entry name" value="SBP_5"/>
</dbReference>
<keyword evidence="2" id="KW-0813">Transport</keyword>
<dbReference type="InterPro" id="IPR030678">
    <property type="entry name" value="Peptide/Ni-bd"/>
</dbReference>
<dbReference type="GO" id="GO:0015833">
    <property type="term" value="P:peptide transport"/>
    <property type="evidence" value="ECO:0007669"/>
    <property type="project" value="TreeGrafter"/>
</dbReference>
<organism evidence="6 7">
    <name type="scientific">Candidatus Kaiserbacteria bacterium RIFCSPLOWO2_12_FULL_45_26</name>
    <dbReference type="NCBI Taxonomy" id="1798525"/>
    <lineage>
        <taxon>Bacteria</taxon>
        <taxon>Candidatus Kaiseribacteriota</taxon>
    </lineage>
</organism>
<dbReference type="EMBL" id="MFMM01000001">
    <property type="protein sequence ID" value="OGG84979.1"/>
    <property type="molecule type" value="Genomic_DNA"/>
</dbReference>
<comment type="caution">
    <text evidence="6">The sequence shown here is derived from an EMBL/GenBank/DDBJ whole genome shotgun (WGS) entry which is preliminary data.</text>
</comment>
<keyword evidence="4" id="KW-1133">Transmembrane helix</keyword>
<protein>
    <recommendedName>
        <fullName evidence="5">Solute-binding protein family 5 domain-containing protein</fullName>
    </recommendedName>
</protein>
<dbReference type="SUPFAM" id="SSF53850">
    <property type="entry name" value="Periplasmic binding protein-like II"/>
    <property type="match status" value="1"/>
</dbReference>
<dbReference type="AlphaFoldDB" id="A0A1F6FGK4"/>
<dbReference type="Pfam" id="PF00496">
    <property type="entry name" value="SBP_bac_5"/>
    <property type="match status" value="1"/>
</dbReference>
<dbReference type="Proteomes" id="UP000177325">
    <property type="component" value="Unassembled WGS sequence"/>
</dbReference>
<dbReference type="PANTHER" id="PTHR30290:SF9">
    <property type="entry name" value="OLIGOPEPTIDE-BINDING PROTEIN APPA"/>
    <property type="match status" value="1"/>
</dbReference>
<dbReference type="STRING" id="1798525.A3G90_02845"/>
<dbReference type="Gene3D" id="3.40.190.10">
    <property type="entry name" value="Periplasmic binding protein-like II"/>
    <property type="match status" value="1"/>
</dbReference>
<keyword evidence="3" id="KW-0732">Signal</keyword>
<dbReference type="Gene3D" id="3.10.105.10">
    <property type="entry name" value="Dipeptide-binding Protein, Domain 3"/>
    <property type="match status" value="1"/>
</dbReference>
<reference evidence="6 7" key="1">
    <citation type="journal article" date="2016" name="Nat. Commun.">
        <title>Thousands of microbial genomes shed light on interconnected biogeochemical processes in an aquifer system.</title>
        <authorList>
            <person name="Anantharaman K."/>
            <person name="Brown C.T."/>
            <person name="Hug L.A."/>
            <person name="Sharon I."/>
            <person name="Castelle C.J."/>
            <person name="Probst A.J."/>
            <person name="Thomas B.C."/>
            <person name="Singh A."/>
            <person name="Wilkins M.J."/>
            <person name="Karaoz U."/>
            <person name="Brodie E.L."/>
            <person name="Williams K.H."/>
            <person name="Hubbard S.S."/>
            <person name="Banfield J.F."/>
        </authorList>
    </citation>
    <scope>NUCLEOTIDE SEQUENCE [LARGE SCALE GENOMIC DNA]</scope>
</reference>
<dbReference type="GO" id="GO:0043190">
    <property type="term" value="C:ATP-binding cassette (ABC) transporter complex"/>
    <property type="evidence" value="ECO:0007669"/>
    <property type="project" value="InterPro"/>
</dbReference>
<feature type="domain" description="Solute-binding protein family 5" evidence="5">
    <location>
        <begin position="95"/>
        <end position="470"/>
    </location>
</feature>
<keyword evidence="4" id="KW-0812">Transmembrane</keyword>
<dbReference type="Gene3D" id="3.90.76.10">
    <property type="entry name" value="Dipeptide-binding Protein, Domain 1"/>
    <property type="match status" value="1"/>
</dbReference>
<gene>
    <name evidence="6" type="ORF">A3G90_02845</name>
</gene>
<name>A0A1F6FGK4_9BACT</name>
<feature type="transmembrane region" description="Helical" evidence="4">
    <location>
        <begin position="20"/>
        <end position="40"/>
    </location>
</feature>
<dbReference type="GO" id="GO:0042597">
    <property type="term" value="C:periplasmic space"/>
    <property type="evidence" value="ECO:0007669"/>
    <property type="project" value="UniProtKB-ARBA"/>
</dbReference>
<evidence type="ECO:0000313" key="6">
    <source>
        <dbReference type="EMBL" id="OGG84979.1"/>
    </source>
</evidence>
<dbReference type="PANTHER" id="PTHR30290">
    <property type="entry name" value="PERIPLASMIC BINDING COMPONENT OF ABC TRANSPORTER"/>
    <property type="match status" value="1"/>
</dbReference>
<dbReference type="PIRSF" id="PIRSF002741">
    <property type="entry name" value="MppA"/>
    <property type="match status" value="1"/>
</dbReference>
<proteinExistence type="inferred from homology"/>
<evidence type="ECO:0000313" key="7">
    <source>
        <dbReference type="Proteomes" id="UP000177325"/>
    </source>
</evidence>
<evidence type="ECO:0000256" key="1">
    <source>
        <dbReference type="ARBA" id="ARBA00005695"/>
    </source>
</evidence>
<dbReference type="InterPro" id="IPR000914">
    <property type="entry name" value="SBP_5_dom"/>
</dbReference>
<dbReference type="CDD" id="cd08513">
    <property type="entry name" value="PBP2_thermophilic_Hb8_like"/>
    <property type="match status" value="1"/>
</dbReference>